<evidence type="ECO:0000313" key="1">
    <source>
        <dbReference type="EMBL" id="SHL95044.1"/>
    </source>
</evidence>
<gene>
    <name evidence="1" type="ORF">SAMN05444484_10370</name>
</gene>
<evidence type="ECO:0000313" key="2">
    <source>
        <dbReference type="Proteomes" id="UP000184028"/>
    </source>
</evidence>
<sequence length="548" mass="62396">MAKPDNTLKRKMREEKENAEDGLKFVIDGAKISCDLCTVPDGDLKANFDTPSIQDKRVVTVVEKDMTSLIFKGNCKKSPYSSSPCASVMKLTDWKDPGTVYFQDQLPVLLRSTIKCEYGGVDIKITDCGQRNLITNIDTIGAPVPSPKEIAPFKCTYCEEEITLKQIRYVITGKVDGKLNDESKVKEIIELLNKYRIDFKLDTCLRKAHFISQVGAESKFESTYEGSTFPASALSIFNQGTTRFRNNQEIDDVVLESLNDYLINIFKIVDKNGEIVTKSNTELKTILKTQKIIVDEKELYGKYGGEKDPKNSKKRVDKLLKEVLNPDKTINYQIYLKIHSSFGIPILSRAYANRFGNGDEMSRDGWKFRGKGIKQITFKDNYKNFTKFRKANPFPDDKTGDIDFTLTTDNIKLEGNFDKVANNTIYGVQSANWFWIEGNGSVYKNGDLDDVKKVTKAVNGGHNGLEIRNKYTILARQDNGFKVFKHYKLEYENGTDEEKKKVIARLNFLLEVRNQKDSATKKIVNFKDDNAKSLLDELEPNKEEKLKK</sequence>
<proteinExistence type="predicted"/>
<dbReference type="Proteomes" id="UP000184028">
    <property type="component" value="Unassembled WGS sequence"/>
</dbReference>
<evidence type="ECO:0008006" key="3">
    <source>
        <dbReference type="Google" id="ProtNLM"/>
    </source>
</evidence>
<dbReference type="RefSeq" id="WP_068842644.1">
    <property type="nucleotide sequence ID" value="NZ_FRBT01000003.1"/>
</dbReference>
<dbReference type="Gene3D" id="1.10.530.10">
    <property type="match status" value="1"/>
</dbReference>
<name>A0A1M7ETG3_9FLAO</name>
<organism evidence="1 2">
    <name type="scientific">Flavobacterium chilense</name>
    <dbReference type="NCBI Taxonomy" id="946677"/>
    <lineage>
        <taxon>Bacteria</taxon>
        <taxon>Pseudomonadati</taxon>
        <taxon>Bacteroidota</taxon>
        <taxon>Flavobacteriia</taxon>
        <taxon>Flavobacteriales</taxon>
        <taxon>Flavobacteriaceae</taxon>
        <taxon>Flavobacterium</taxon>
    </lineage>
</organism>
<dbReference type="OrthoDB" id="6717961at2"/>
<dbReference type="InterPro" id="IPR023346">
    <property type="entry name" value="Lysozyme-like_dom_sf"/>
</dbReference>
<reference evidence="2" key="1">
    <citation type="submission" date="2016-11" db="EMBL/GenBank/DDBJ databases">
        <authorList>
            <person name="Varghese N."/>
            <person name="Submissions S."/>
        </authorList>
    </citation>
    <scope>NUCLEOTIDE SEQUENCE [LARGE SCALE GENOMIC DNA]</scope>
    <source>
        <strain evidence="2">DSM 24724</strain>
    </source>
</reference>
<dbReference type="EMBL" id="FRBT01000003">
    <property type="protein sequence ID" value="SHL95044.1"/>
    <property type="molecule type" value="Genomic_DNA"/>
</dbReference>
<dbReference type="STRING" id="946677.SAMN05444484_10370"/>
<dbReference type="InterPro" id="IPR025460">
    <property type="entry name" value="DUF4280"/>
</dbReference>
<keyword evidence="2" id="KW-1185">Reference proteome</keyword>
<accession>A0A1M7ETG3</accession>
<dbReference type="Pfam" id="PF14107">
    <property type="entry name" value="DUF4280"/>
    <property type="match status" value="1"/>
</dbReference>
<dbReference type="SUPFAM" id="SSF53955">
    <property type="entry name" value="Lysozyme-like"/>
    <property type="match status" value="1"/>
</dbReference>
<dbReference type="AlphaFoldDB" id="A0A1M7ETG3"/>
<protein>
    <recommendedName>
        <fullName evidence="3">DUF4280 domain-containing protein</fullName>
    </recommendedName>
</protein>